<feature type="transmembrane region" description="Helical" evidence="14">
    <location>
        <begin position="166"/>
        <end position="190"/>
    </location>
</feature>
<dbReference type="InterPro" id="IPR030470">
    <property type="entry name" value="UbiA_prenylTrfase_CS"/>
</dbReference>
<dbReference type="GO" id="GO:0005886">
    <property type="term" value="C:plasma membrane"/>
    <property type="evidence" value="ECO:0007669"/>
    <property type="project" value="UniProtKB-SubCell"/>
</dbReference>
<dbReference type="GO" id="GO:0008495">
    <property type="term" value="F:protoheme IX farnesyltransferase activity"/>
    <property type="evidence" value="ECO:0007669"/>
    <property type="project" value="UniProtKB-UniRule"/>
</dbReference>
<dbReference type="InterPro" id="IPR006369">
    <property type="entry name" value="Protohaem_IX_farnesylTrfase"/>
</dbReference>
<feature type="transmembrane region" description="Helical" evidence="14">
    <location>
        <begin position="125"/>
        <end position="145"/>
    </location>
</feature>
<evidence type="ECO:0000256" key="7">
    <source>
        <dbReference type="ARBA" id="ARBA00022989"/>
    </source>
</evidence>
<evidence type="ECO:0000256" key="11">
    <source>
        <dbReference type="ARBA" id="ARBA00040810"/>
    </source>
</evidence>
<evidence type="ECO:0000256" key="14">
    <source>
        <dbReference type="HAMAP-Rule" id="MF_00154"/>
    </source>
</evidence>
<keyword evidence="7 14" id="KW-1133">Transmembrane helix</keyword>
<protein>
    <recommendedName>
        <fullName evidence="11 14">Protoheme IX farnesyltransferase</fullName>
        <ecNumber evidence="3 14">2.5.1.141</ecNumber>
    </recommendedName>
    <alternativeName>
        <fullName evidence="12 14">Heme B farnesyltransferase</fullName>
    </alternativeName>
    <alternativeName>
        <fullName evidence="10 14">Heme O synthase</fullName>
    </alternativeName>
</protein>
<evidence type="ECO:0000313" key="15">
    <source>
        <dbReference type="EMBL" id="SOC09555.1"/>
    </source>
</evidence>
<keyword evidence="6 14" id="KW-0812">Transmembrane</keyword>
<feature type="transmembrane region" description="Helical" evidence="14">
    <location>
        <begin position="243"/>
        <end position="265"/>
    </location>
</feature>
<reference evidence="15 16" key="1">
    <citation type="submission" date="2017-08" db="EMBL/GenBank/DDBJ databases">
        <authorList>
            <person name="de Groot N.N."/>
        </authorList>
    </citation>
    <scope>NUCLEOTIDE SEQUENCE [LARGE SCALE GENOMIC DNA]</scope>
    <source>
        <strain evidence="15 16">USBA 352</strain>
    </source>
</reference>
<dbReference type="Gene3D" id="1.10.357.140">
    <property type="entry name" value="UbiA prenyltransferase"/>
    <property type="match status" value="1"/>
</dbReference>
<comment type="similarity">
    <text evidence="14">Belongs to the UbiA prenyltransferase family. Protoheme IX farnesyltransferase subfamily.</text>
</comment>
<dbReference type="FunFam" id="1.10.357.140:FF:000001">
    <property type="entry name" value="Protoheme IX farnesyltransferase"/>
    <property type="match status" value="1"/>
</dbReference>
<comment type="function">
    <text evidence="14">Converts heme B (protoheme IX) to heme O by substitution of the vinyl group on carbon 2 of heme B porphyrin ring with a hydroxyethyl farnesyl side group.</text>
</comment>
<keyword evidence="4 14" id="KW-1003">Cell membrane</keyword>
<evidence type="ECO:0000256" key="8">
    <source>
        <dbReference type="ARBA" id="ARBA00023133"/>
    </source>
</evidence>
<dbReference type="EC" id="2.5.1.141" evidence="3 14"/>
<dbReference type="InterPro" id="IPR044878">
    <property type="entry name" value="UbiA_sf"/>
</dbReference>
<proteinExistence type="inferred from homology"/>
<dbReference type="InterPro" id="IPR000537">
    <property type="entry name" value="UbiA_prenyltransferase"/>
</dbReference>
<comment type="catalytic activity">
    <reaction evidence="13 14">
        <text>heme b + (2E,6E)-farnesyl diphosphate + H2O = Fe(II)-heme o + diphosphate</text>
        <dbReference type="Rhea" id="RHEA:28070"/>
        <dbReference type="ChEBI" id="CHEBI:15377"/>
        <dbReference type="ChEBI" id="CHEBI:33019"/>
        <dbReference type="ChEBI" id="CHEBI:60344"/>
        <dbReference type="ChEBI" id="CHEBI:60530"/>
        <dbReference type="ChEBI" id="CHEBI:175763"/>
        <dbReference type="EC" id="2.5.1.141"/>
    </reaction>
</comment>
<dbReference type="NCBIfam" id="TIGR01473">
    <property type="entry name" value="cyoE_ctaB"/>
    <property type="match status" value="1"/>
</dbReference>
<evidence type="ECO:0000256" key="1">
    <source>
        <dbReference type="ARBA" id="ARBA00004651"/>
    </source>
</evidence>
<comment type="subcellular location">
    <subcellularLocation>
        <location evidence="1 14">Cell membrane</location>
        <topology evidence="1 14">Multi-pass membrane protein</topology>
    </subcellularLocation>
</comment>
<dbReference type="GO" id="GO:0048034">
    <property type="term" value="P:heme O biosynthetic process"/>
    <property type="evidence" value="ECO:0007669"/>
    <property type="project" value="UniProtKB-UniRule"/>
</dbReference>
<sequence length="315" mass="33504">MSLADYQDRRLDAVAHGGQGDVGDYLALLKPRVMSLVIFTALVGLLIAPGGIHPVLGAVAILCIAVGAGASGALNMWYDADIDAVMSRTARRPIPAGKVTPDEALAFGLTLSAFSVLVLGLAVNWLAAGLLAFTIFFYAVVYTMWLKRSTPQNIVIGGAAGAFPPMIGWAAVTGTVTVESIVLFLIIFMWTPPHFWALSLFKRGDYEAARVPMLPVVAGEDATRTQILVYSVLLAPIGVAPTLLGFASLVYGVAAAVLGVAFVWYAWRVYARREGDAARKAAVRLFAFSLVYLFLVFALLLADSVVARLIAGGWL</sequence>
<comment type="miscellaneous">
    <text evidence="14">Carbon 2 of the heme B porphyrin ring is defined according to the Fischer nomenclature.</text>
</comment>
<dbReference type="AlphaFoldDB" id="A0A285ST93"/>
<dbReference type="RefSeq" id="WP_083206266.1">
    <property type="nucleotide sequence ID" value="NZ_JAJGNR010000002.1"/>
</dbReference>
<dbReference type="STRING" id="538381.GCA_001696535_02592"/>
<dbReference type="PANTHER" id="PTHR43448:SF7">
    <property type="entry name" value="4-HYDROXYBENZOATE SOLANESYLTRANSFERASE"/>
    <property type="match status" value="1"/>
</dbReference>
<keyword evidence="9 14" id="KW-0472">Membrane</keyword>
<feature type="transmembrane region" description="Helical" evidence="14">
    <location>
        <begin position="33"/>
        <end position="52"/>
    </location>
</feature>
<organism evidence="15 16">
    <name type="scientific">Stappia indica</name>
    <dbReference type="NCBI Taxonomy" id="538381"/>
    <lineage>
        <taxon>Bacteria</taxon>
        <taxon>Pseudomonadati</taxon>
        <taxon>Pseudomonadota</taxon>
        <taxon>Alphaproteobacteria</taxon>
        <taxon>Hyphomicrobiales</taxon>
        <taxon>Stappiaceae</taxon>
        <taxon>Stappia</taxon>
    </lineage>
</organism>
<evidence type="ECO:0000256" key="6">
    <source>
        <dbReference type="ARBA" id="ARBA00022692"/>
    </source>
</evidence>
<dbReference type="UniPathway" id="UPA00834">
    <property type="reaction ID" value="UER00712"/>
</dbReference>
<feature type="transmembrane region" description="Helical" evidence="14">
    <location>
        <begin position="285"/>
        <end position="311"/>
    </location>
</feature>
<evidence type="ECO:0000256" key="2">
    <source>
        <dbReference type="ARBA" id="ARBA00004919"/>
    </source>
</evidence>
<keyword evidence="8 14" id="KW-0350">Heme biosynthesis</keyword>
<keyword evidence="5 14" id="KW-0808">Transferase</keyword>
<dbReference type="EMBL" id="OBML01000006">
    <property type="protein sequence ID" value="SOC09555.1"/>
    <property type="molecule type" value="Genomic_DNA"/>
</dbReference>
<evidence type="ECO:0000313" key="16">
    <source>
        <dbReference type="Proteomes" id="UP000219331"/>
    </source>
</evidence>
<evidence type="ECO:0000256" key="5">
    <source>
        <dbReference type="ARBA" id="ARBA00022679"/>
    </source>
</evidence>
<gene>
    <name evidence="14" type="primary">ctaB</name>
    <name evidence="15" type="ORF">SAMN05421512_10663</name>
</gene>
<evidence type="ECO:0000256" key="10">
    <source>
        <dbReference type="ARBA" id="ARBA00030253"/>
    </source>
</evidence>
<dbReference type="OrthoDB" id="9814417at2"/>
<evidence type="ECO:0000256" key="12">
    <source>
        <dbReference type="ARBA" id="ARBA00042475"/>
    </source>
</evidence>
<name>A0A285ST93_9HYPH</name>
<comment type="pathway">
    <text evidence="2 14">Porphyrin-containing compound metabolism; heme O biosynthesis; heme O from protoheme: step 1/1.</text>
</comment>
<dbReference type="PANTHER" id="PTHR43448">
    <property type="entry name" value="PROTOHEME IX FARNESYLTRANSFERASE, MITOCHONDRIAL"/>
    <property type="match status" value="1"/>
</dbReference>
<accession>A0A285ST93</accession>
<feature type="transmembrane region" description="Helical" evidence="14">
    <location>
        <begin position="58"/>
        <end position="78"/>
    </location>
</feature>
<evidence type="ECO:0000256" key="9">
    <source>
        <dbReference type="ARBA" id="ARBA00023136"/>
    </source>
</evidence>
<dbReference type="HAMAP" id="MF_00154">
    <property type="entry name" value="CyoE_CtaB"/>
    <property type="match status" value="1"/>
</dbReference>
<evidence type="ECO:0000256" key="3">
    <source>
        <dbReference type="ARBA" id="ARBA00012292"/>
    </source>
</evidence>
<dbReference type="Proteomes" id="UP000219331">
    <property type="component" value="Unassembled WGS sequence"/>
</dbReference>
<dbReference type="CDD" id="cd13957">
    <property type="entry name" value="PT_UbiA_Cox10"/>
    <property type="match status" value="1"/>
</dbReference>
<keyword evidence="16" id="KW-1185">Reference proteome</keyword>
<dbReference type="PROSITE" id="PS00943">
    <property type="entry name" value="UBIA"/>
    <property type="match status" value="1"/>
</dbReference>
<evidence type="ECO:0000256" key="13">
    <source>
        <dbReference type="ARBA" id="ARBA00047690"/>
    </source>
</evidence>
<dbReference type="NCBIfam" id="NF003349">
    <property type="entry name" value="PRK04375.1-2"/>
    <property type="match status" value="1"/>
</dbReference>
<feature type="transmembrane region" description="Helical" evidence="14">
    <location>
        <begin position="99"/>
        <end position="119"/>
    </location>
</feature>
<evidence type="ECO:0000256" key="4">
    <source>
        <dbReference type="ARBA" id="ARBA00022475"/>
    </source>
</evidence>
<dbReference type="Pfam" id="PF01040">
    <property type="entry name" value="UbiA"/>
    <property type="match status" value="1"/>
</dbReference>